<organism evidence="1 2">
    <name type="scientific">Dentiscutata erythropus</name>
    <dbReference type="NCBI Taxonomy" id="1348616"/>
    <lineage>
        <taxon>Eukaryota</taxon>
        <taxon>Fungi</taxon>
        <taxon>Fungi incertae sedis</taxon>
        <taxon>Mucoromycota</taxon>
        <taxon>Glomeromycotina</taxon>
        <taxon>Glomeromycetes</taxon>
        <taxon>Diversisporales</taxon>
        <taxon>Gigasporaceae</taxon>
        <taxon>Dentiscutata</taxon>
    </lineage>
</organism>
<accession>A0A9N9JMG9</accession>
<reference evidence="1" key="1">
    <citation type="submission" date="2021-06" db="EMBL/GenBank/DDBJ databases">
        <authorList>
            <person name="Kallberg Y."/>
            <person name="Tangrot J."/>
            <person name="Rosling A."/>
        </authorList>
    </citation>
    <scope>NUCLEOTIDE SEQUENCE</scope>
    <source>
        <strain evidence="1">MA453B</strain>
    </source>
</reference>
<sequence>QARRGDSKGSWLEEPSSISDYIQKMYKYLHIAFDFRLVYRPPHW</sequence>
<protein>
    <submittedName>
        <fullName evidence="1">6189_t:CDS:1</fullName>
    </submittedName>
</protein>
<dbReference type="EMBL" id="CAJVPY010024076">
    <property type="protein sequence ID" value="CAG8786129.1"/>
    <property type="molecule type" value="Genomic_DNA"/>
</dbReference>
<keyword evidence="2" id="KW-1185">Reference proteome</keyword>
<evidence type="ECO:0000313" key="1">
    <source>
        <dbReference type="EMBL" id="CAG8786129.1"/>
    </source>
</evidence>
<gene>
    <name evidence="1" type="ORF">DERYTH_LOCUS20437</name>
</gene>
<name>A0A9N9JMG9_9GLOM</name>
<proteinExistence type="predicted"/>
<dbReference type="Proteomes" id="UP000789405">
    <property type="component" value="Unassembled WGS sequence"/>
</dbReference>
<comment type="caution">
    <text evidence="1">The sequence shown here is derived from an EMBL/GenBank/DDBJ whole genome shotgun (WGS) entry which is preliminary data.</text>
</comment>
<feature type="non-terminal residue" evidence="1">
    <location>
        <position position="1"/>
    </location>
</feature>
<dbReference type="AlphaFoldDB" id="A0A9N9JMG9"/>
<evidence type="ECO:0000313" key="2">
    <source>
        <dbReference type="Proteomes" id="UP000789405"/>
    </source>
</evidence>
<feature type="non-terminal residue" evidence="1">
    <location>
        <position position="44"/>
    </location>
</feature>